<protein>
    <submittedName>
        <fullName evidence="1">Uncharacterized protein</fullName>
    </submittedName>
</protein>
<accession>A0ACD5ULJ3</accession>
<evidence type="ECO:0000313" key="2">
    <source>
        <dbReference type="Proteomes" id="UP001732700"/>
    </source>
</evidence>
<organism evidence="1 2">
    <name type="scientific">Avena sativa</name>
    <name type="common">Oat</name>
    <dbReference type="NCBI Taxonomy" id="4498"/>
    <lineage>
        <taxon>Eukaryota</taxon>
        <taxon>Viridiplantae</taxon>
        <taxon>Streptophyta</taxon>
        <taxon>Embryophyta</taxon>
        <taxon>Tracheophyta</taxon>
        <taxon>Spermatophyta</taxon>
        <taxon>Magnoliopsida</taxon>
        <taxon>Liliopsida</taxon>
        <taxon>Poales</taxon>
        <taxon>Poaceae</taxon>
        <taxon>BOP clade</taxon>
        <taxon>Pooideae</taxon>
        <taxon>Poodae</taxon>
        <taxon>Poeae</taxon>
        <taxon>Poeae Chloroplast Group 1 (Aveneae type)</taxon>
        <taxon>Aveninae</taxon>
        <taxon>Avena</taxon>
    </lineage>
</organism>
<dbReference type="EnsemblPlants" id="AVESA.00010b.r2.2CG0277350.1">
    <property type="protein sequence ID" value="AVESA.00010b.r2.2CG0277350.1.CDS"/>
    <property type="gene ID" value="AVESA.00010b.r2.2CG0277350"/>
</dbReference>
<reference evidence="1" key="2">
    <citation type="submission" date="2025-09" db="UniProtKB">
        <authorList>
            <consortium name="EnsemblPlants"/>
        </authorList>
    </citation>
    <scope>IDENTIFICATION</scope>
</reference>
<evidence type="ECO:0000313" key="1">
    <source>
        <dbReference type="EnsemblPlants" id="AVESA.00010b.r2.2CG0277350.1.CDS"/>
    </source>
</evidence>
<name>A0ACD5ULJ3_AVESA</name>
<reference evidence="1" key="1">
    <citation type="submission" date="2021-05" db="EMBL/GenBank/DDBJ databases">
        <authorList>
            <person name="Scholz U."/>
            <person name="Mascher M."/>
            <person name="Fiebig A."/>
        </authorList>
    </citation>
    <scope>NUCLEOTIDE SEQUENCE [LARGE SCALE GENOMIC DNA]</scope>
</reference>
<keyword evidence="2" id="KW-1185">Reference proteome</keyword>
<sequence>MDCNRVVRDSQQNKGAISKSGPGAVDRRRSVSPLFSSRRLDFHASFRLATWQLPSSGLCCSPVLFISTSLFSTRSPCKSPNAVTPRQNPKPRPPPRNGETLSRRPPRTSAEASGASPRLAVVSLGGYRRVPGRSAAGEPWGEARLSRSSASNSGFVPRTRRMTSSKVSKQRCDAVVTYLHAAIGVERKIVSQALDDLLKVYDYNWEHIEADDFRVLTDAIFDKPDPKEAQKRKAKGKKDRNDNLNTDYCNKKLKVKHESEDLTTFEAPLAVMRPLVQDSSHQRAYKDAHMTSGTQHAVKGVSVSHERDMPDPRRSQAITNKKVSSTSFEVALSHSGTGKLSFTYNSTSPDFNMPDMESVCKEMEARFLSTYKFLEPNFSFMKLLQDICQCIVDMGCESSAPRERRMVQIIPAVDFLSKPLVPRVLQSNQTAILNMSPNSRIIHGDICSSGAIAGEQNSSSNMQVIAKRPAHDINDISKGEENVSIPIINGSSNGILPPPFHYIPFNITFQNAHVNISLSRIGDESCCSGCFGDCLAASLPCACAAETGGNFAYTRDGLLTEEFLDSCISMLREPEKHPTVYCKICPNELVNIKGNSDSRSTKVNPDPCKGHPITKFIKECWSKCGCSRNCGNRVVQRGITRPLQVFLTKGKKGWGLQSAEELPRGAFICEYVGEILTNNELYERNVQMTANETHTYPVNLDADWATEGVLEDDHSLSLDATFYGNVARFINHRCFDANLIGIPVEIETPDHHYYHLAFFTTRQIEPFEELTWDYRIDFNDVSHPIKAFKCLCGSEYCRGKRSISRSKSRALVLL</sequence>
<dbReference type="Proteomes" id="UP001732700">
    <property type="component" value="Chromosome 2C"/>
</dbReference>
<proteinExistence type="predicted"/>